<feature type="compositionally biased region" description="Low complexity" evidence="4">
    <location>
        <begin position="726"/>
        <end position="739"/>
    </location>
</feature>
<dbReference type="InterPro" id="IPR051093">
    <property type="entry name" value="Neuroligin/BSAL"/>
</dbReference>
<keyword evidence="5" id="KW-0472">Membrane</keyword>
<feature type="chain" id="PRO_5042915531" description="Carboxylesterase type B domain-containing protein" evidence="6">
    <location>
        <begin position="22"/>
        <end position="825"/>
    </location>
</feature>
<dbReference type="SUPFAM" id="SSF53474">
    <property type="entry name" value="alpha/beta-Hydrolases"/>
    <property type="match status" value="1"/>
</dbReference>
<accession>A0AAN7PYY0</accession>
<keyword evidence="5" id="KW-1133">Transmembrane helix</keyword>
<evidence type="ECO:0000256" key="5">
    <source>
        <dbReference type="SAM" id="Phobius"/>
    </source>
</evidence>
<dbReference type="Pfam" id="PF00135">
    <property type="entry name" value="COesterase"/>
    <property type="match status" value="1"/>
</dbReference>
<evidence type="ECO:0000313" key="8">
    <source>
        <dbReference type="EMBL" id="KAK4880027.1"/>
    </source>
</evidence>
<dbReference type="FunFam" id="3.40.50.1820:FF:000138">
    <property type="entry name" value="Neuroligin-1-like Protein"/>
    <property type="match status" value="1"/>
</dbReference>
<sequence length="825" mass="91977">MLTRWTIAFLLFISIATQISAGPRYSSRIVEIETGAIRGIILELNSRHLEPVEVFRGVPYAAPPVGPLRFRPPAPPLTWPGTRLADTFGSVCPQKYPDISNKTAALQFMPKGRYHYLKKLLPLLVNQSEDCLFLNIYVPGSGNRGLEAPYAVLVFTHGESFEWGSGNPYDGSVLASYGHVIVVTLNFRLGILGFLKTQPGIDKSDSSGGNLGIKDIAAALRWIKTNIASFGGDSKRVTLIGHDTGAALVNFLLVSPNSKGLFHRVVLLSGAALSPWATIHNPDSIRISVGQQTGCLSSTEGEDEDIAPCLRSRPVQALLDVHIELVRFMPRIAPSLPIDPETPDPEYSMEHASENFITCEVMLGTTTTESYNDFSATDIQYGFEEEERNRVLRTYIRNAYVYHLNEIFSAVRNEYTDWDKPIQHPINIRDSTMEALSDGHTVSPLIRVGYLHARRGAKTFFFHFGYQTKDSDYPQRLGSVRGEDLTYILGMPLVGGMPFFPQNFSRQDMGVAEAVLNFFSNFAKSGDPNGPGVHKDIPDYGTPREKTRYRGLTWEPYEIGTQLYLSVALKPKMKSHYRGHKMAVWLNLIPQLHQPGDDDVSMRHHHFHEREQYYYAGPVRPESFTRLPPPLHPASMADSRLASGDTTECVPNTTSDEELVEVDVVIDGDDDDSELLQRLATRHYYSYTTALGVTVGVGCLLLVLNMLIFAGIYYQRDRDRRRKNLNRSSRSTLSPSTESIPMSQRPATPVGSSRPQSPVICHGEKQELPPCYTMSKNSNLPEAPPPPKTLQRKLKIEKPAPPMRTSSNPPAGTVKKRVHIQEISV</sequence>
<evidence type="ECO:0000256" key="4">
    <source>
        <dbReference type="SAM" id="MobiDB-lite"/>
    </source>
</evidence>
<dbReference type="PANTHER" id="PTHR43903">
    <property type="entry name" value="NEUROLIGIN"/>
    <property type="match status" value="1"/>
</dbReference>
<feature type="transmembrane region" description="Helical" evidence="5">
    <location>
        <begin position="684"/>
        <end position="714"/>
    </location>
</feature>
<keyword evidence="3" id="KW-0325">Glycoprotein</keyword>
<dbReference type="Proteomes" id="UP001353858">
    <property type="component" value="Unassembled WGS sequence"/>
</dbReference>
<comment type="similarity">
    <text evidence="1">Belongs to the type-B carboxylesterase/lipase family.</text>
</comment>
<gene>
    <name evidence="8" type="ORF">RN001_008173</name>
</gene>
<evidence type="ECO:0000256" key="3">
    <source>
        <dbReference type="ARBA" id="ARBA00023180"/>
    </source>
</evidence>
<reference evidence="9" key="1">
    <citation type="submission" date="2023-01" db="EMBL/GenBank/DDBJ databases">
        <title>Key to firefly adult light organ development and bioluminescence: homeobox transcription factors regulate luciferase expression and transportation to peroxisome.</title>
        <authorList>
            <person name="Fu X."/>
        </authorList>
    </citation>
    <scope>NUCLEOTIDE SEQUENCE [LARGE SCALE GENOMIC DNA]</scope>
</reference>
<feature type="region of interest" description="Disordered" evidence="4">
    <location>
        <begin position="722"/>
        <end position="825"/>
    </location>
</feature>
<proteinExistence type="inferred from homology"/>
<dbReference type="AlphaFoldDB" id="A0AAN7PYY0"/>
<comment type="caution">
    <text evidence="8">The sequence shown here is derived from an EMBL/GenBank/DDBJ whole genome shotgun (WGS) entry which is preliminary data.</text>
</comment>
<dbReference type="PROSITE" id="PS00941">
    <property type="entry name" value="CARBOXYLESTERASE_B_2"/>
    <property type="match status" value="1"/>
</dbReference>
<feature type="domain" description="Carboxylesterase type B" evidence="7">
    <location>
        <begin position="27"/>
        <end position="585"/>
    </location>
</feature>
<dbReference type="InterPro" id="IPR002018">
    <property type="entry name" value="CarbesteraseB"/>
</dbReference>
<feature type="compositionally biased region" description="Polar residues" evidence="4">
    <location>
        <begin position="740"/>
        <end position="756"/>
    </location>
</feature>
<keyword evidence="5" id="KW-0812">Transmembrane</keyword>
<keyword evidence="2 6" id="KW-0732">Signal</keyword>
<evidence type="ECO:0000256" key="1">
    <source>
        <dbReference type="ARBA" id="ARBA00005964"/>
    </source>
</evidence>
<dbReference type="InterPro" id="IPR019819">
    <property type="entry name" value="Carboxylesterase_B_CS"/>
</dbReference>
<evidence type="ECO:0000256" key="2">
    <source>
        <dbReference type="ARBA" id="ARBA00022729"/>
    </source>
</evidence>
<dbReference type="EMBL" id="JARPUR010000003">
    <property type="protein sequence ID" value="KAK4880027.1"/>
    <property type="molecule type" value="Genomic_DNA"/>
</dbReference>
<dbReference type="Gene3D" id="3.40.50.1820">
    <property type="entry name" value="alpha/beta hydrolase"/>
    <property type="match status" value="1"/>
</dbReference>
<name>A0AAN7PYY0_9COLE</name>
<evidence type="ECO:0000259" key="7">
    <source>
        <dbReference type="Pfam" id="PF00135"/>
    </source>
</evidence>
<protein>
    <recommendedName>
        <fullName evidence="7">Carboxylesterase type B domain-containing protein</fullName>
    </recommendedName>
</protein>
<keyword evidence="9" id="KW-1185">Reference proteome</keyword>
<evidence type="ECO:0000313" key="9">
    <source>
        <dbReference type="Proteomes" id="UP001353858"/>
    </source>
</evidence>
<dbReference type="InterPro" id="IPR029058">
    <property type="entry name" value="AB_hydrolase_fold"/>
</dbReference>
<feature type="signal peptide" evidence="6">
    <location>
        <begin position="1"/>
        <end position="21"/>
    </location>
</feature>
<evidence type="ECO:0000256" key="6">
    <source>
        <dbReference type="SAM" id="SignalP"/>
    </source>
</evidence>
<organism evidence="8 9">
    <name type="scientific">Aquatica leii</name>
    <dbReference type="NCBI Taxonomy" id="1421715"/>
    <lineage>
        <taxon>Eukaryota</taxon>
        <taxon>Metazoa</taxon>
        <taxon>Ecdysozoa</taxon>
        <taxon>Arthropoda</taxon>
        <taxon>Hexapoda</taxon>
        <taxon>Insecta</taxon>
        <taxon>Pterygota</taxon>
        <taxon>Neoptera</taxon>
        <taxon>Endopterygota</taxon>
        <taxon>Coleoptera</taxon>
        <taxon>Polyphaga</taxon>
        <taxon>Elateriformia</taxon>
        <taxon>Elateroidea</taxon>
        <taxon>Lampyridae</taxon>
        <taxon>Luciolinae</taxon>
        <taxon>Aquatica</taxon>
    </lineage>
</organism>